<protein>
    <submittedName>
        <fullName evidence="2">Uncharacterized protein</fullName>
    </submittedName>
</protein>
<evidence type="ECO:0000313" key="1">
    <source>
        <dbReference type="Proteomes" id="UP000887540"/>
    </source>
</evidence>
<name>A0A914CV12_9BILA</name>
<dbReference type="AlphaFoldDB" id="A0A914CV12"/>
<proteinExistence type="predicted"/>
<dbReference type="WBParaSite" id="ACRNAN_scaffold14624.g20056.t1">
    <property type="protein sequence ID" value="ACRNAN_scaffold14624.g20056.t1"/>
    <property type="gene ID" value="ACRNAN_scaffold14624.g20056"/>
</dbReference>
<keyword evidence="1" id="KW-1185">Reference proteome</keyword>
<dbReference type="Proteomes" id="UP000887540">
    <property type="component" value="Unplaced"/>
</dbReference>
<evidence type="ECO:0000313" key="2">
    <source>
        <dbReference type="WBParaSite" id="ACRNAN_scaffold14624.g20056.t1"/>
    </source>
</evidence>
<accession>A0A914CV12</accession>
<reference evidence="2" key="1">
    <citation type="submission" date="2022-11" db="UniProtKB">
        <authorList>
            <consortium name="WormBaseParasite"/>
        </authorList>
    </citation>
    <scope>IDENTIFICATION</scope>
</reference>
<sequence length="93" mass="9999">MYHHLRSGQTGPHGELVLLRVVEVCNLDNEPVTLSVVRVHALALRRNSKLVTHKHAVDGHNGVNGVHAVSLVDLVVIGQGLGYAHVPHKVQGA</sequence>
<organism evidence="1 2">
    <name type="scientific">Acrobeloides nanus</name>
    <dbReference type="NCBI Taxonomy" id="290746"/>
    <lineage>
        <taxon>Eukaryota</taxon>
        <taxon>Metazoa</taxon>
        <taxon>Ecdysozoa</taxon>
        <taxon>Nematoda</taxon>
        <taxon>Chromadorea</taxon>
        <taxon>Rhabditida</taxon>
        <taxon>Tylenchina</taxon>
        <taxon>Cephalobomorpha</taxon>
        <taxon>Cephaloboidea</taxon>
        <taxon>Cephalobidae</taxon>
        <taxon>Acrobeloides</taxon>
    </lineage>
</organism>